<name>A0ABU7FYD3_9ACTN</name>
<feature type="compositionally biased region" description="Basic and acidic residues" evidence="1">
    <location>
        <begin position="85"/>
        <end position="100"/>
    </location>
</feature>
<reference evidence="3" key="1">
    <citation type="submission" date="2024-01" db="EMBL/GenBank/DDBJ databases">
        <title>First draft genome sequence data of TA4-1, the type strain of Gram-positive actinobacterium Streptomyces chiangmaiensis.</title>
        <authorList>
            <person name="Yasawong M."/>
            <person name="Nantapong N."/>
        </authorList>
    </citation>
    <scope>NUCLEOTIDE SEQUENCE</scope>
    <source>
        <strain evidence="3">TA4-1</strain>
    </source>
</reference>
<dbReference type="RefSeq" id="WP_329513250.1">
    <property type="nucleotide sequence ID" value="NZ_BAAAYZ010000018.1"/>
</dbReference>
<keyword evidence="4" id="KW-1185">Reference proteome</keyword>
<accession>A0ABU7FYD3</accession>
<organism evidence="3 4">
    <name type="scientific">Streptomyces chiangmaiensis</name>
    <dbReference type="NCBI Taxonomy" id="766497"/>
    <lineage>
        <taxon>Bacteria</taxon>
        <taxon>Bacillati</taxon>
        <taxon>Actinomycetota</taxon>
        <taxon>Actinomycetes</taxon>
        <taxon>Kitasatosporales</taxon>
        <taxon>Streptomycetaceae</taxon>
        <taxon>Streptomyces</taxon>
    </lineage>
</organism>
<evidence type="ECO:0000256" key="1">
    <source>
        <dbReference type="SAM" id="MobiDB-lite"/>
    </source>
</evidence>
<dbReference type="InterPro" id="IPR043763">
    <property type="entry name" value="DUF5709"/>
</dbReference>
<feature type="domain" description="DUF5709" evidence="2">
    <location>
        <begin position="125"/>
        <end position="175"/>
    </location>
</feature>
<evidence type="ECO:0000313" key="4">
    <source>
        <dbReference type="Proteomes" id="UP001333996"/>
    </source>
</evidence>
<proteinExistence type="predicted"/>
<evidence type="ECO:0000313" key="3">
    <source>
        <dbReference type="EMBL" id="MED7828958.1"/>
    </source>
</evidence>
<feature type="region of interest" description="Disordered" evidence="1">
    <location>
        <begin position="79"/>
        <end position="120"/>
    </location>
</feature>
<gene>
    <name evidence="3" type="ORF">VXC91_45880</name>
</gene>
<feature type="compositionally biased region" description="Acidic residues" evidence="1">
    <location>
        <begin position="104"/>
        <end position="120"/>
    </location>
</feature>
<protein>
    <submittedName>
        <fullName evidence="3">DUF5709 domain-containing protein</fullName>
    </submittedName>
</protein>
<sequence>MNDNLWRHTANKGIAPALPNAYGMEAKMTSPDDLPGFEDFAASNPLRSREEFDEDELGEDVLDRGYSPAEAPIAVNEWGLTAREGASHEDLTHRLRREVPEVSASDDGDGLGDTVDTDGELIDDQVGDERAGRLLSWDTGIDATGYDGDDYWARDVGIDGGAASAEEAAVHVVPDTSDDS</sequence>
<dbReference type="Pfam" id="PF18970">
    <property type="entry name" value="DUF5709"/>
    <property type="match status" value="1"/>
</dbReference>
<evidence type="ECO:0000259" key="2">
    <source>
        <dbReference type="Pfam" id="PF18970"/>
    </source>
</evidence>
<dbReference type="EMBL" id="JAYWVC010000599">
    <property type="protein sequence ID" value="MED7828958.1"/>
    <property type="molecule type" value="Genomic_DNA"/>
</dbReference>
<dbReference type="Proteomes" id="UP001333996">
    <property type="component" value="Unassembled WGS sequence"/>
</dbReference>
<comment type="caution">
    <text evidence="3">The sequence shown here is derived from an EMBL/GenBank/DDBJ whole genome shotgun (WGS) entry which is preliminary data.</text>
</comment>